<accession>A0A2T4C7U4</accession>
<evidence type="ECO:0000313" key="2">
    <source>
        <dbReference type="EMBL" id="PTB77657.1"/>
    </source>
</evidence>
<feature type="compositionally biased region" description="Basic and acidic residues" evidence="1">
    <location>
        <begin position="44"/>
        <end position="57"/>
    </location>
</feature>
<keyword evidence="3" id="KW-1185">Reference proteome</keyword>
<feature type="region of interest" description="Disordered" evidence="1">
    <location>
        <begin position="33"/>
        <end position="90"/>
    </location>
</feature>
<sequence>MASAGRTTRPRASTVCHYGVSVEAYRNQRPCDEAYWGGSARRGPRSDDERREWDNPRRKAKRAICNGRGEPVRERLATRDDGESQRPGDNFSAIYQRVSLHRQTDAFRNEARHSNARGRHQPSAGDMPHPECRDFLWRKHGVMTQVEIEKSALIRTGEAPVDVEESELSRVWMPILTIGALYSNRDNLRCRAHLFAADSAANPLVSVQEAPDQVVSSILPHLHAF</sequence>
<dbReference type="EMBL" id="KZ679130">
    <property type="protein sequence ID" value="PTB77657.1"/>
    <property type="molecule type" value="Genomic_DNA"/>
</dbReference>
<gene>
    <name evidence="2" type="ORF">M440DRAFT_1218701</name>
</gene>
<feature type="compositionally biased region" description="Basic and acidic residues" evidence="1">
    <location>
        <begin position="70"/>
        <end position="86"/>
    </location>
</feature>
<proteinExistence type="predicted"/>
<evidence type="ECO:0000256" key="1">
    <source>
        <dbReference type="SAM" id="MobiDB-lite"/>
    </source>
</evidence>
<dbReference type="Proteomes" id="UP000240760">
    <property type="component" value="Unassembled WGS sequence"/>
</dbReference>
<evidence type="ECO:0000313" key="3">
    <source>
        <dbReference type="Proteomes" id="UP000240760"/>
    </source>
</evidence>
<organism evidence="2 3">
    <name type="scientific">Trichoderma longibrachiatum ATCC 18648</name>
    <dbReference type="NCBI Taxonomy" id="983965"/>
    <lineage>
        <taxon>Eukaryota</taxon>
        <taxon>Fungi</taxon>
        <taxon>Dikarya</taxon>
        <taxon>Ascomycota</taxon>
        <taxon>Pezizomycotina</taxon>
        <taxon>Sordariomycetes</taxon>
        <taxon>Hypocreomycetidae</taxon>
        <taxon>Hypocreales</taxon>
        <taxon>Hypocreaceae</taxon>
        <taxon>Trichoderma</taxon>
    </lineage>
</organism>
<protein>
    <submittedName>
        <fullName evidence="2">Uncharacterized protein</fullName>
    </submittedName>
</protein>
<dbReference type="AlphaFoldDB" id="A0A2T4C7U4"/>
<name>A0A2T4C7U4_TRILO</name>
<reference evidence="2 3" key="1">
    <citation type="submission" date="2016-07" db="EMBL/GenBank/DDBJ databases">
        <title>Multiple horizontal gene transfer events from other fungi enriched the ability of initially mycotrophic Trichoderma (Ascomycota) to feed on dead plant biomass.</title>
        <authorList>
            <consortium name="DOE Joint Genome Institute"/>
            <person name="Aerts A."/>
            <person name="Atanasova L."/>
            <person name="Chenthamara K."/>
            <person name="Zhang J."/>
            <person name="Grujic M."/>
            <person name="Henrissat B."/>
            <person name="Kuo A."/>
            <person name="Salamov A."/>
            <person name="Lipzen A."/>
            <person name="Labutti K."/>
            <person name="Barry K."/>
            <person name="Miao Y."/>
            <person name="Rahimi M.J."/>
            <person name="Shen Q."/>
            <person name="Grigoriev I.V."/>
            <person name="Kubicek C.P."/>
            <person name="Druzhinina I.S."/>
        </authorList>
    </citation>
    <scope>NUCLEOTIDE SEQUENCE [LARGE SCALE GENOMIC DNA]</scope>
    <source>
        <strain evidence="2 3">ATCC 18648</strain>
    </source>
</reference>